<dbReference type="Gene3D" id="2.30.30.90">
    <property type="match status" value="1"/>
</dbReference>
<dbReference type="PANTHER" id="PTHR42954">
    <property type="entry name" value="FE(2+) TRANSPORT PROTEIN A"/>
    <property type="match status" value="1"/>
</dbReference>
<gene>
    <name evidence="3" type="ORF">CUESP1_0455</name>
</gene>
<evidence type="ECO:0000256" key="1">
    <source>
        <dbReference type="ARBA" id="ARBA00023004"/>
    </source>
</evidence>
<dbReference type="EMBL" id="LT669839">
    <property type="protein sequence ID" value="SHD75844.1"/>
    <property type="molecule type" value="Genomic_DNA"/>
</dbReference>
<dbReference type="InterPro" id="IPR038157">
    <property type="entry name" value="FeoA_core_dom"/>
</dbReference>
<evidence type="ECO:0000313" key="4">
    <source>
        <dbReference type="Proteomes" id="UP000245423"/>
    </source>
</evidence>
<dbReference type="SUPFAM" id="SSF50037">
    <property type="entry name" value="C-terminal domain of transcriptional repressors"/>
    <property type="match status" value="1"/>
</dbReference>
<protein>
    <submittedName>
        <fullName evidence="3">FeoA family protein</fullName>
    </submittedName>
</protein>
<sequence length="81" mass="8841">MDKNLFTLDQLPTGTLGKVRGLAANGTIRRRMLDLGLIHNTAVMPLIKSPAGDPIAYEIRGTVIALRSEESSQIIVELIQQ</sequence>
<dbReference type="Pfam" id="PF04023">
    <property type="entry name" value="FeoA"/>
    <property type="match status" value="1"/>
</dbReference>
<accession>M1Z503</accession>
<dbReference type="Proteomes" id="UP000245423">
    <property type="component" value="Chromosome 1"/>
</dbReference>
<evidence type="ECO:0000313" key="3">
    <source>
        <dbReference type="EMBL" id="SHD75844.1"/>
    </source>
</evidence>
<organism evidence="3 4">
    <name type="scientific">[Clostridium] ultunense Esp</name>
    <dbReference type="NCBI Taxonomy" id="1288971"/>
    <lineage>
        <taxon>Bacteria</taxon>
        <taxon>Bacillati</taxon>
        <taxon>Bacillota</taxon>
        <taxon>Tissierellia</taxon>
        <taxon>Tissierellales</taxon>
        <taxon>Tepidimicrobiaceae</taxon>
        <taxon>Schnuerera</taxon>
    </lineage>
</organism>
<feature type="domain" description="Ferrous iron transporter FeoA-like" evidence="2">
    <location>
        <begin position="6"/>
        <end position="78"/>
    </location>
</feature>
<dbReference type="GO" id="GO:0046914">
    <property type="term" value="F:transition metal ion binding"/>
    <property type="evidence" value="ECO:0007669"/>
    <property type="project" value="InterPro"/>
</dbReference>
<dbReference type="InterPro" id="IPR052713">
    <property type="entry name" value="FeoA"/>
</dbReference>
<dbReference type="AlphaFoldDB" id="M1Z503"/>
<dbReference type="HOGENOM" id="CLU_150646_12_1_9"/>
<keyword evidence="1" id="KW-0408">Iron</keyword>
<dbReference type="SMART" id="SM00899">
    <property type="entry name" value="FeoA"/>
    <property type="match status" value="1"/>
</dbReference>
<dbReference type="PANTHER" id="PTHR42954:SF2">
    <property type="entry name" value="FE(2+) TRANSPORT PROTEIN A"/>
    <property type="match status" value="1"/>
</dbReference>
<proteinExistence type="predicted"/>
<name>M1Z503_9FIRM</name>
<dbReference type="OrthoDB" id="9811076at2"/>
<dbReference type="InterPro" id="IPR007167">
    <property type="entry name" value="Fe-transptr_FeoA-like"/>
</dbReference>
<dbReference type="InterPro" id="IPR008988">
    <property type="entry name" value="Transcriptional_repressor_C"/>
</dbReference>
<reference evidence="3 4" key="1">
    <citation type="submission" date="2016-11" db="EMBL/GenBank/DDBJ databases">
        <authorList>
            <person name="Manzoor S."/>
        </authorList>
    </citation>
    <scope>NUCLEOTIDE SEQUENCE [LARGE SCALE GENOMIC DNA]</scope>
    <source>
        <strain evidence="3">Clostridium ultunense strain Esp</strain>
    </source>
</reference>
<dbReference type="RefSeq" id="WP_005582400.1">
    <property type="nucleotide sequence ID" value="NZ_LT669839.1"/>
</dbReference>
<keyword evidence="4" id="KW-1185">Reference proteome</keyword>
<evidence type="ECO:0000259" key="2">
    <source>
        <dbReference type="SMART" id="SM00899"/>
    </source>
</evidence>